<dbReference type="HOGENOM" id="CLU_515842_0_0_1"/>
<dbReference type="RefSeq" id="XP_008083080.1">
    <property type="nucleotide sequence ID" value="XM_008084889.1"/>
</dbReference>
<accession>S3DAH0</accession>
<dbReference type="InterPro" id="IPR032675">
    <property type="entry name" value="LRR_dom_sf"/>
</dbReference>
<evidence type="ECO:0000313" key="1">
    <source>
        <dbReference type="EMBL" id="EPE28971.1"/>
    </source>
</evidence>
<dbReference type="EMBL" id="KE145367">
    <property type="protein sequence ID" value="EPE28971.1"/>
    <property type="molecule type" value="Genomic_DNA"/>
</dbReference>
<dbReference type="Proteomes" id="UP000016922">
    <property type="component" value="Unassembled WGS sequence"/>
</dbReference>
<reference evidence="1 2" key="1">
    <citation type="journal article" date="2013" name="BMC Genomics">
        <title>Genomics-driven discovery of the pneumocandin biosynthetic gene cluster in the fungus Glarea lozoyensis.</title>
        <authorList>
            <person name="Chen L."/>
            <person name="Yue Q."/>
            <person name="Zhang X."/>
            <person name="Xiang M."/>
            <person name="Wang C."/>
            <person name="Li S."/>
            <person name="Che Y."/>
            <person name="Ortiz-Lopez F.J."/>
            <person name="Bills G.F."/>
            <person name="Liu X."/>
            <person name="An Z."/>
        </authorList>
    </citation>
    <scope>NUCLEOTIDE SEQUENCE [LARGE SCALE GENOMIC DNA]</scope>
    <source>
        <strain evidence="2">ATCC 20868 / MF5171</strain>
    </source>
</reference>
<proteinExistence type="predicted"/>
<protein>
    <submittedName>
        <fullName evidence="1">Uncharacterized protein</fullName>
    </submittedName>
</protein>
<gene>
    <name evidence="1" type="ORF">GLAREA_00129</name>
</gene>
<dbReference type="GeneID" id="19459189"/>
<organism evidence="1 2">
    <name type="scientific">Glarea lozoyensis (strain ATCC 20868 / MF5171)</name>
    <dbReference type="NCBI Taxonomy" id="1116229"/>
    <lineage>
        <taxon>Eukaryota</taxon>
        <taxon>Fungi</taxon>
        <taxon>Dikarya</taxon>
        <taxon>Ascomycota</taxon>
        <taxon>Pezizomycotina</taxon>
        <taxon>Leotiomycetes</taxon>
        <taxon>Helotiales</taxon>
        <taxon>Helotiaceae</taxon>
        <taxon>Glarea</taxon>
    </lineage>
</organism>
<keyword evidence="2" id="KW-1185">Reference proteome</keyword>
<dbReference type="SUPFAM" id="SSF52047">
    <property type="entry name" value="RNI-like"/>
    <property type="match status" value="1"/>
</dbReference>
<sequence>MSHPVLLTDLPDEVLLRISTCVADLLDFECPSEKPRWNTQTFGPLKLPVRSLIELRRISHRFNRLAEPLLFRTLKITGWEEDGSVSVVTLLHVMLSGEEDLGRKVKCLWLGPWKPSNTYGGESSLSLLLRGLDIHNRPYGLRSVAPLLPYIERYLRRNVVFLDPALDKQLFQQIKNVEEDALLALLLSMLPNLTTLDLVPWLPSFLGQVYQLLVQWTMFYNGRVPRTLPSSGSGPFSKLTRVTFHEYCWGEDYSEHSGSEGWSDHEDEVTHEYLTIHKLVPFFQLPSMRVLECRKITSRGTGYDLLDLPVGCSGIEELSFNNSSLDDRSLQAMIAACKGMTSFHFQAAGDQFGYQPLTSPGLGQALETQSNTLTKLSIRTGNVFFTNNGRDLRDINVGTIGSSLVSLTKLRDLEVPGTLLWGYHPEAVSACEIQKNSPLFIDLSPFANLTEILPRSLERLCVDEWYKNIDKSMEDFARCCGDTRLFGNMNSLEVGLSNTKVLEEICEETGVQLVERPGLGTFSPNRPR</sequence>
<evidence type="ECO:0000313" key="2">
    <source>
        <dbReference type="Proteomes" id="UP000016922"/>
    </source>
</evidence>
<dbReference type="OrthoDB" id="2520703at2759"/>
<name>S3DAH0_GLAL2</name>
<dbReference type="AlphaFoldDB" id="S3DAH0"/>
<dbReference type="KEGG" id="glz:GLAREA_00129"/>
<dbReference type="Gene3D" id="3.80.10.10">
    <property type="entry name" value="Ribonuclease Inhibitor"/>
    <property type="match status" value="1"/>
</dbReference>